<comment type="caution">
    <text evidence="2">The sequence shown here is derived from an EMBL/GenBank/DDBJ whole genome shotgun (WGS) entry which is preliminary data.</text>
</comment>
<evidence type="ECO:0000313" key="2">
    <source>
        <dbReference type="EMBL" id="SMP70796.1"/>
    </source>
</evidence>
<evidence type="ECO:0000256" key="1">
    <source>
        <dbReference type="SAM" id="Phobius"/>
    </source>
</evidence>
<organism evidence="2 3">
    <name type="scientific">Neorhodopirellula lusitana</name>
    <dbReference type="NCBI Taxonomy" id="445327"/>
    <lineage>
        <taxon>Bacteria</taxon>
        <taxon>Pseudomonadati</taxon>
        <taxon>Planctomycetota</taxon>
        <taxon>Planctomycetia</taxon>
        <taxon>Pirellulales</taxon>
        <taxon>Pirellulaceae</taxon>
        <taxon>Neorhodopirellula</taxon>
    </lineage>
</organism>
<name>A0ABY1QGQ8_9BACT</name>
<reference evidence="2 3" key="1">
    <citation type="submission" date="2017-05" db="EMBL/GenBank/DDBJ databases">
        <authorList>
            <person name="Varghese N."/>
            <person name="Submissions S."/>
        </authorList>
    </citation>
    <scope>NUCLEOTIDE SEQUENCE [LARGE SCALE GENOMIC DNA]</scope>
    <source>
        <strain evidence="2 3">DSM 25457</strain>
    </source>
</reference>
<keyword evidence="3" id="KW-1185">Reference proteome</keyword>
<feature type="transmembrane region" description="Helical" evidence="1">
    <location>
        <begin position="45"/>
        <end position="66"/>
    </location>
</feature>
<protein>
    <submittedName>
        <fullName evidence="2">Uncharacterized protein</fullName>
    </submittedName>
</protein>
<proteinExistence type="predicted"/>
<evidence type="ECO:0000313" key="3">
    <source>
        <dbReference type="Proteomes" id="UP001158067"/>
    </source>
</evidence>
<feature type="transmembrane region" description="Helical" evidence="1">
    <location>
        <begin position="16"/>
        <end position="39"/>
    </location>
</feature>
<gene>
    <name evidence="2" type="ORF">SAMN06265222_113128</name>
</gene>
<accession>A0ABY1QGQ8</accession>
<keyword evidence="1" id="KW-1133">Transmembrane helix</keyword>
<sequence length="68" mass="6694">MNATPPAPNDDPSSKLVGCALLASCLVGLIAAVGGFAAILAQDYVGGGTLLFASAVSFGMLLNALLRS</sequence>
<keyword evidence="1" id="KW-0812">Transmembrane</keyword>
<dbReference type="Proteomes" id="UP001158067">
    <property type="component" value="Unassembled WGS sequence"/>
</dbReference>
<dbReference type="RefSeq" id="WP_283434382.1">
    <property type="nucleotide sequence ID" value="NZ_CAWLDM010000001.1"/>
</dbReference>
<dbReference type="EMBL" id="FXUG01000013">
    <property type="protein sequence ID" value="SMP70796.1"/>
    <property type="molecule type" value="Genomic_DNA"/>
</dbReference>
<keyword evidence="1" id="KW-0472">Membrane</keyword>